<keyword evidence="6 8" id="KW-0139">CF(1)</keyword>
<dbReference type="InterPro" id="IPR026015">
    <property type="entry name" value="ATP_synth_OSCP/delta_N_sf"/>
</dbReference>
<evidence type="ECO:0000256" key="3">
    <source>
        <dbReference type="ARBA" id="ARBA00022781"/>
    </source>
</evidence>
<comment type="function">
    <text evidence="8">This protein is part of the stalk that links CF(0) to CF(1). It either transmits conformational changes from CF(0) to CF(1) or is implicated in proton conduction.</text>
</comment>
<dbReference type="HAMAP" id="MF_01416">
    <property type="entry name" value="ATP_synth_delta_bact"/>
    <property type="match status" value="1"/>
</dbReference>
<evidence type="ECO:0000313" key="9">
    <source>
        <dbReference type="EMBL" id="SBT10488.1"/>
    </source>
</evidence>
<dbReference type="RefSeq" id="WP_186412071.1">
    <property type="nucleotide sequence ID" value="NZ_FLQY01000353.1"/>
</dbReference>
<evidence type="ECO:0000256" key="1">
    <source>
        <dbReference type="ARBA" id="ARBA00004370"/>
    </source>
</evidence>
<dbReference type="InterPro" id="IPR000711">
    <property type="entry name" value="ATPase_OSCP/dsu"/>
</dbReference>
<reference evidence="9 10" key="1">
    <citation type="submission" date="2016-06" db="EMBL/GenBank/DDBJ databases">
        <authorList>
            <person name="Kjaerup R.B."/>
            <person name="Dalgaard T.S."/>
            <person name="Juul-Madsen H.R."/>
        </authorList>
    </citation>
    <scope>NUCLEOTIDE SEQUENCE [LARGE SCALE GENOMIC DNA]</scope>
    <source>
        <strain evidence="9">2</strain>
    </source>
</reference>
<keyword evidence="8" id="KW-1003">Cell membrane</keyword>
<dbReference type="PRINTS" id="PR00125">
    <property type="entry name" value="ATPASEDELTA"/>
</dbReference>
<dbReference type="Pfam" id="PF00213">
    <property type="entry name" value="OSCP"/>
    <property type="match status" value="1"/>
</dbReference>
<organism evidence="9 10">
    <name type="scientific">Candidatus Propionivibrio aalborgensis</name>
    <dbReference type="NCBI Taxonomy" id="1860101"/>
    <lineage>
        <taxon>Bacteria</taxon>
        <taxon>Pseudomonadati</taxon>
        <taxon>Pseudomonadota</taxon>
        <taxon>Betaproteobacteria</taxon>
        <taxon>Rhodocyclales</taxon>
        <taxon>Rhodocyclaceae</taxon>
        <taxon>Propionivibrio</taxon>
    </lineage>
</organism>
<comment type="function">
    <text evidence="8">F(1)F(0) ATP synthase produces ATP from ADP in the presence of a proton or sodium gradient. F-type ATPases consist of two structural domains, F(1) containing the extramembraneous catalytic core and F(0) containing the membrane proton channel, linked together by a central stalk and a peripheral stalk. During catalysis, ATP synthesis in the catalytic domain of F(1) is coupled via a rotary mechanism of the central stalk subunits to proton translocation.</text>
</comment>
<protein>
    <recommendedName>
        <fullName evidence="8">ATP synthase subunit delta</fullName>
    </recommendedName>
    <alternativeName>
        <fullName evidence="8">ATP synthase F(1) sector subunit delta</fullName>
    </alternativeName>
    <alternativeName>
        <fullName evidence="8">F-type ATPase subunit delta</fullName>
        <shortName evidence="8">F-ATPase subunit delta</shortName>
    </alternativeName>
</protein>
<evidence type="ECO:0000256" key="5">
    <source>
        <dbReference type="ARBA" id="ARBA00023136"/>
    </source>
</evidence>
<keyword evidence="10" id="KW-1185">Reference proteome</keyword>
<comment type="subcellular location">
    <subcellularLocation>
        <location evidence="8">Cell membrane</location>
        <topology evidence="8">Peripheral membrane protein</topology>
    </subcellularLocation>
    <subcellularLocation>
        <location evidence="1">Membrane</location>
    </subcellularLocation>
</comment>
<keyword evidence="2 8" id="KW-0813">Transport</keyword>
<dbReference type="NCBIfam" id="TIGR01145">
    <property type="entry name" value="ATP_synt_delta"/>
    <property type="match status" value="1"/>
</dbReference>
<name>A0A1A8Y276_9RHOO</name>
<accession>A0A1A8Y276</accession>
<keyword evidence="7 8" id="KW-0066">ATP synthesis</keyword>
<dbReference type="Gene3D" id="1.10.520.20">
    <property type="entry name" value="N-terminal domain of the delta subunit of the F1F0-ATP synthase"/>
    <property type="match status" value="1"/>
</dbReference>
<evidence type="ECO:0000256" key="2">
    <source>
        <dbReference type="ARBA" id="ARBA00022448"/>
    </source>
</evidence>
<sequence length="178" mass="19269">MAESVTIARPYAQAVFRLARESKALAAWSDRLQRLAAIAQDVEMTKVVGNPKFSAGQVANLFVSLSGEAGNKELVSFIGMLAENERLGVLMQIQEIYEQLRSADEGVREAFITSAYPLDNAQLKNLMSQLEPHFGSKLQPHVVVDEALIGGIKVAVGDQVLDASVRGKLEAMATALKN</sequence>
<dbReference type="SUPFAM" id="SSF47928">
    <property type="entry name" value="N-terminal domain of the delta subunit of the F1F0-ATP synthase"/>
    <property type="match status" value="1"/>
</dbReference>
<dbReference type="AlphaFoldDB" id="A0A1A8Y276"/>
<evidence type="ECO:0000256" key="6">
    <source>
        <dbReference type="ARBA" id="ARBA00023196"/>
    </source>
</evidence>
<proteinExistence type="inferred from homology"/>
<keyword evidence="4 8" id="KW-0406">Ion transport</keyword>
<keyword evidence="5 8" id="KW-0472">Membrane</keyword>
<comment type="similarity">
    <text evidence="8">Belongs to the ATPase delta chain family.</text>
</comment>
<gene>
    <name evidence="8 9" type="primary">atpH</name>
    <name evidence="9" type="ORF">PROAA_510007</name>
</gene>
<evidence type="ECO:0000256" key="8">
    <source>
        <dbReference type="HAMAP-Rule" id="MF_01416"/>
    </source>
</evidence>
<dbReference type="GO" id="GO:0046933">
    <property type="term" value="F:proton-transporting ATP synthase activity, rotational mechanism"/>
    <property type="evidence" value="ECO:0007669"/>
    <property type="project" value="UniProtKB-UniRule"/>
</dbReference>
<evidence type="ECO:0000313" key="10">
    <source>
        <dbReference type="Proteomes" id="UP000199600"/>
    </source>
</evidence>
<keyword evidence="3 8" id="KW-0375">Hydrogen ion transport</keyword>
<evidence type="ECO:0000256" key="7">
    <source>
        <dbReference type="ARBA" id="ARBA00023310"/>
    </source>
</evidence>
<dbReference type="PANTHER" id="PTHR11910">
    <property type="entry name" value="ATP SYNTHASE DELTA CHAIN"/>
    <property type="match status" value="1"/>
</dbReference>
<dbReference type="GO" id="GO:0045259">
    <property type="term" value="C:proton-transporting ATP synthase complex"/>
    <property type="evidence" value="ECO:0007669"/>
    <property type="project" value="UniProtKB-KW"/>
</dbReference>
<dbReference type="EMBL" id="FLQY01000353">
    <property type="protein sequence ID" value="SBT10488.1"/>
    <property type="molecule type" value="Genomic_DNA"/>
</dbReference>
<dbReference type="GO" id="GO:0005886">
    <property type="term" value="C:plasma membrane"/>
    <property type="evidence" value="ECO:0007669"/>
    <property type="project" value="UniProtKB-SubCell"/>
</dbReference>
<dbReference type="Proteomes" id="UP000199600">
    <property type="component" value="Unassembled WGS sequence"/>
</dbReference>
<dbReference type="NCBIfam" id="NF004402">
    <property type="entry name" value="PRK05758.2-2"/>
    <property type="match status" value="1"/>
</dbReference>
<evidence type="ECO:0000256" key="4">
    <source>
        <dbReference type="ARBA" id="ARBA00023065"/>
    </source>
</evidence>